<reference evidence="6" key="1">
    <citation type="submission" date="2012-01" db="EMBL/GenBank/DDBJ databases">
        <title>Complete sequence of chromosome of Thermobacillus composti KWC4.</title>
        <authorList>
            <person name="Lucas S."/>
            <person name="Han J."/>
            <person name="Lapidus A."/>
            <person name="Cheng J.-F."/>
            <person name="Goodwin L."/>
            <person name="Pitluck S."/>
            <person name="Peters L."/>
            <person name="Ovchinnikova G."/>
            <person name="Teshima H."/>
            <person name="Detter J.C."/>
            <person name="Han C."/>
            <person name="Tapia R."/>
            <person name="Land M."/>
            <person name="Hauser L."/>
            <person name="Kyrpides N."/>
            <person name="Ivanova N."/>
            <person name="Pagani I."/>
            <person name="Anderson I."/>
            <person name="Woyke T."/>
        </authorList>
    </citation>
    <scope>NUCLEOTIDE SEQUENCE [LARGE SCALE GENOMIC DNA]</scope>
    <source>
        <strain evidence="6">DSM 18247 / JCM 13945 / KWC4</strain>
    </source>
</reference>
<keyword evidence="3" id="KW-1133">Transmembrane helix</keyword>
<protein>
    <submittedName>
        <fullName evidence="5">Gluconolactonase</fullName>
    </submittedName>
</protein>
<feature type="transmembrane region" description="Helical" evidence="3">
    <location>
        <begin position="453"/>
        <end position="473"/>
    </location>
</feature>
<evidence type="ECO:0000313" key="6">
    <source>
        <dbReference type="Proteomes" id="UP000010795"/>
    </source>
</evidence>
<evidence type="ECO:0000256" key="1">
    <source>
        <dbReference type="ARBA" id="ARBA00022737"/>
    </source>
</evidence>
<dbReference type="eggNOG" id="COG3391">
    <property type="taxonomic scope" value="Bacteria"/>
</dbReference>
<dbReference type="InterPro" id="IPR050952">
    <property type="entry name" value="TRIM-NHL_E3_ligases"/>
</dbReference>
<dbReference type="SUPFAM" id="SSF50974">
    <property type="entry name" value="Nitrous oxide reductase, N-terminal domain"/>
    <property type="match status" value="1"/>
</dbReference>
<dbReference type="InterPro" id="IPR011990">
    <property type="entry name" value="TPR-like_helical_dom_sf"/>
</dbReference>
<evidence type="ECO:0000256" key="4">
    <source>
        <dbReference type="SAM" id="SignalP"/>
    </source>
</evidence>
<dbReference type="PROSITE" id="PS51125">
    <property type="entry name" value="NHL"/>
    <property type="match status" value="1"/>
</dbReference>
<keyword evidence="3" id="KW-0812">Transmembrane</keyword>
<dbReference type="HOGENOM" id="CLU_024978_0_0_9"/>
<proteinExistence type="predicted"/>
<dbReference type="SUPFAM" id="SSF48452">
    <property type="entry name" value="TPR-like"/>
    <property type="match status" value="1"/>
</dbReference>
<evidence type="ECO:0000256" key="3">
    <source>
        <dbReference type="SAM" id="Phobius"/>
    </source>
</evidence>
<evidence type="ECO:0000313" key="5">
    <source>
        <dbReference type="EMBL" id="AGA58385.1"/>
    </source>
</evidence>
<sequence>MRMKKALLLAAIISLLALTAAPAAQAAAPYEAYTYNYYRDAVALPAPFLPERTVDGLRLGVGDFKMPNDIYVTKDGIVYILDSGNNRIIVLDENWNVTRIIDGFDNNGTSDTFGNPNGIFVAEDGEIYIADTDKRRVVVLTEDGKLVKIVQNPQSEVLPDNFEFAPLRVTADRADRIFVIARGVYEGIMQFDEKGEFLGYVGTIKVQPSAADRLWRWLATDAQKAQMVLFIPTEFSSLDIDHKGFVYATNIDVGSTETIKRINPLGQDVIKRFGHYPNVGDIRYRIYGNNSGPSKLTDIKVIGDGMYVVLDSNRARLFTYNDEGELLYAFGGRGTQLGVFNTPVAVEWQKDKLLVLDRGKNNIVVFKPTRFGRLVHEATALHYNGNTEAAVELWKEVLRLNSNYDIAYLGIGKSLLMAKENKEAMEYFKLGMSRKYYSIAFKRYRREVMQEHFSTFMTTVIVLIAAFVAFRIARRVRLGRSAGHEA</sequence>
<keyword evidence="3" id="KW-0472">Membrane</keyword>
<dbReference type="CDD" id="cd05819">
    <property type="entry name" value="NHL"/>
    <property type="match status" value="1"/>
</dbReference>
<dbReference type="KEGG" id="tco:Theco_2272"/>
<feature type="chain" id="PRO_5003940966" evidence="4">
    <location>
        <begin position="27"/>
        <end position="486"/>
    </location>
</feature>
<dbReference type="SUPFAM" id="SSF63829">
    <property type="entry name" value="Calcium-dependent phosphotriesterase"/>
    <property type="match status" value="1"/>
</dbReference>
<dbReference type="Gene3D" id="2.120.10.30">
    <property type="entry name" value="TolB, C-terminal domain"/>
    <property type="match status" value="2"/>
</dbReference>
<organism evidence="5 6">
    <name type="scientific">Thermobacillus composti (strain DSM 18247 / JCM 13945 / KWC4)</name>
    <dbReference type="NCBI Taxonomy" id="717605"/>
    <lineage>
        <taxon>Bacteria</taxon>
        <taxon>Bacillati</taxon>
        <taxon>Bacillota</taxon>
        <taxon>Bacilli</taxon>
        <taxon>Bacillales</taxon>
        <taxon>Paenibacillaceae</taxon>
        <taxon>Thermobacillus</taxon>
    </lineage>
</organism>
<dbReference type="AlphaFoldDB" id="L0EGV2"/>
<keyword evidence="4" id="KW-0732">Signal</keyword>
<feature type="repeat" description="NHL" evidence="2">
    <location>
        <begin position="62"/>
        <end position="94"/>
    </location>
</feature>
<keyword evidence="6" id="KW-1185">Reference proteome</keyword>
<dbReference type="InterPro" id="IPR011042">
    <property type="entry name" value="6-blade_b-propeller_TolB-like"/>
</dbReference>
<dbReference type="EMBL" id="CP003255">
    <property type="protein sequence ID" value="AGA58385.1"/>
    <property type="molecule type" value="Genomic_DNA"/>
</dbReference>
<name>L0EGV2_THECK</name>
<accession>L0EGV2</accession>
<dbReference type="Pfam" id="PF01436">
    <property type="entry name" value="NHL"/>
    <property type="match status" value="1"/>
</dbReference>
<dbReference type="Proteomes" id="UP000010795">
    <property type="component" value="Chromosome"/>
</dbReference>
<gene>
    <name evidence="5" type="ordered locus">Theco_2272</name>
</gene>
<evidence type="ECO:0000256" key="2">
    <source>
        <dbReference type="PROSITE-ProRule" id="PRU00504"/>
    </source>
</evidence>
<keyword evidence="1" id="KW-0677">Repeat</keyword>
<dbReference type="GO" id="GO:0008270">
    <property type="term" value="F:zinc ion binding"/>
    <property type="evidence" value="ECO:0007669"/>
    <property type="project" value="UniProtKB-KW"/>
</dbReference>
<dbReference type="STRING" id="717605.Theco_2272"/>
<dbReference type="PANTHER" id="PTHR24104:SF25">
    <property type="entry name" value="PROTEIN LIN-41"/>
    <property type="match status" value="1"/>
</dbReference>
<feature type="signal peptide" evidence="4">
    <location>
        <begin position="1"/>
        <end position="26"/>
    </location>
</feature>
<dbReference type="PANTHER" id="PTHR24104">
    <property type="entry name" value="E3 UBIQUITIN-PROTEIN LIGASE NHLRC1-RELATED"/>
    <property type="match status" value="1"/>
</dbReference>
<dbReference type="InterPro" id="IPR001258">
    <property type="entry name" value="NHL_repeat"/>
</dbReference>
<dbReference type="InterPro" id="IPR011045">
    <property type="entry name" value="N2O_reductase_N"/>
</dbReference>